<dbReference type="RefSeq" id="WP_132085087.1">
    <property type="nucleotide sequence ID" value="NZ_SLUK01000012.1"/>
</dbReference>
<protein>
    <submittedName>
        <fullName evidence="1">Uncharacterized protein</fullName>
    </submittedName>
</protein>
<dbReference type="AlphaFoldDB" id="A0A9X8UHQ3"/>
<keyword evidence="2" id="KW-1185">Reference proteome</keyword>
<evidence type="ECO:0000313" key="2">
    <source>
        <dbReference type="Proteomes" id="UP000294682"/>
    </source>
</evidence>
<comment type="caution">
    <text evidence="1">The sequence shown here is derived from an EMBL/GenBank/DDBJ whole genome shotgun (WGS) entry which is preliminary data.</text>
</comment>
<proteinExistence type="predicted"/>
<name>A0A9X8UHQ3_9FIRM</name>
<dbReference type="Proteomes" id="UP000294682">
    <property type="component" value="Unassembled WGS sequence"/>
</dbReference>
<accession>A0A9X8UHQ3</accession>
<organism evidence="1 2">
    <name type="scientific">Harryflintia acetispora</name>
    <dbReference type="NCBI Taxonomy" id="1849041"/>
    <lineage>
        <taxon>Bacteria</taxon>
        <taxon>Bacillati</taxon>
        <taxon>Bacillota</taxon>
        <taxon>Clostridia</taxon>
        <taxon>Eubacteriales</taxon>
        <taxon>Oscillospiraceae</taxon>
        <taxon>Harryflintia</taxon>
    </lineage>
</organism>
<dbReference type="EMBL" id="SLUK01000012">
    <property type="protein sequence ID" value="TCL41854.1"/>
    <property type="molecule type" value="Genomic_DNA"/>
</dbReference>
<reference evidence="1 2" key="1">
    <citation type="submission" date="2019-03" db="EMBL/GenBank/DDBJ databases">
        <title>Genomic Encyclopedia of Type Strains, Phase IV (KMG-IV): sequencing the most valuable type-strain genomes for metagenomic binning, comparative biology and taxonomic classification.</title>
        <authorList>
            <person name="Goeker M."/>
        </authorList>
    </citation>
    <scope>NUCLEOTIDE SEQUENCE [LARGE SCALE GENOMIC DNA]</scope>
    <source>
        <strain evidence="1 2">DSM 100433</strain>
    </source>
</reference>
<sequence length="284" mass="31663">MFVTFDELPPPQGGALRRITRSLRDKIKPPKPEIQKIEVCGSFFFDVRAYWKDGRLLQAHERSLLTGRRGALAARGLTLPQGFRPAVSEDQVARLRAEVLCNTLLRALQRSALPLYCRRVGLIDPECLYPFLLEKLIKYCPVVLVCTDRPERYAPYAERMLEEYGAPITFTGELPALGGCAALLDLGALPLPSFYPAPVFSMRAEPIEHNLSLVLPHYGLPEADEAIPPGIDRDEFYTALWQLCGVEAVGGLCASSMLCKSRRVTVPQIAAQLSQNQEQVRILE</sequence>
<gene>
    <name evidence="1" type="ORF">EDD78_11223</name>
</gene>
<evidence type="ECO:0000313" key="1">
    <source>
        <dbReference type="EMBL" id="TCL41854.1"/>
    </source>
</evidence>